<dbReference type="Proteomes" id="UP001318860">
    <property type="component" value="Unassembled WGS sequence"/>
</dbReference>
<dbReference type="EMBL" id="JABTTQ020000323">
    <property type="protein sequence ID" value="KAK6140483.1"/>
    <property type="molecule type" value="Genomic_DNA"/>
</dbReference>
<accession>A0ABR0VYS4</accession>
<proteinExistence type="predicted"/>
<sequence length="359" mass="40733">MTDESSDDDLILKTMLIVMHVTFNVGMIKSNKQSGEGIKIISFLTRGNFLAIIEQRGDPLDYVDMCYSVDLYKEVYKHAIMGINGEQLWSQTLFVPHLPPSFGRGIGRPCMARRREPSEVLIKHKNKQGNTVVRLKRQQRTICCRLKRKRENAANSKPGRNSAKTPRGGGNAKKDVFVRGSKTKLKKIESLLWANGELTVCKCGETAPSCRWPWMRKSGGRRVIEVSLLVTESSPGMSPIFNMVKYVNPSKSLWALKLRLIRAYDVFFIRRRDEIFSFDCVFKDRNDTDPQYVPTEIKDSVDKKVVASIPLNLDKVVANIPLRLDRVIADIPLNLDKVVANIPLRLDRSYALSILAHCP</sequence>
<feature type="compositionally biased region" description="Polar residues" evidence="1">
    <location>
        <begin position="153"/>
        <end position="164"/>
    </location>
</feature>
<evidence type="ECO:0000256" key="1">
    <source>
        <dbReference type="SAM" id="MobiDB-lite"/>
    </source>
</evidence>
<keyword evidence="3" id="KW-1185">Reference proteome</keyword>
<gene>
    <name evidence="2" type="ORF">DH2020_025764</name>
</gene>
<comment type="caution">
    <text evidence="2">The sequence shown here is derived from an EMBL/GenBank/DDBJ whole genome shotgun (WGS) entry which is preliminary data.</text>
</comment>
<evidence type="ECO:0000313" key="2">
    <source>
        <dbReference type="EMBL" id="KAK6140483.1"/>
    </source>
</evidence>
<feature type="region of interest" description="Disordered" evidence="1">
    <location>
        <begin position="151"/>
        <end position="175"/>
    </location>
</feature>
<evidence type="ECO:0000313" key="3">
    <source>
        <dbReference type="Proteomes" id="UP001318860"/>
    </source>
</evidence>
<organism evidence="2 3">
    <name type="scientific">Rehmannia glutinosa</name>
    <name type="common">Chinese foxglove</name>
    <dbReference type="NCBI Taxonomy" id="99300"/>
    <lineage>
        <taxon>Eukaryota</taxon>
        <taxon>Viridiplantae</taxon>
        <taxon>Streptophyta</taxon>
        <taxon>Embryophyta</taxon>
        <taxon>Tracheophyta</taxon>
        <taxon>Spermatophyta</taxon>
        <taxon>Magnoliopsida</taxon>
        <taxon>eudicotyledons</taxon>
        <taxon>Gunneridae</taxon>
        <taxon>Pentapetalae</taxon>
        <taxon>asterids</taxon>
        <taxon>lamiids</taxon>
        <taxon>Lamiales</taxon>
        <taxon>Orobanchaceae</taxon>
        <taxon>Rehmannieae</taxon>
        <taxon>Rehmannia</taxon>
    </lineage>
</organism>
<reference evidence="2 3" key="1">
    <citation type="journal article" date="2021" name="Comput. Struct. Biotechnol. J.">
        <title>De novo genome assembly of the potent medicinal plant Rehmannia glutinosa using nanopore technology.</title>
        <authorList>
            <person name="Ma L."/>
            <person name="Dong C."/>
            <person name="Song C."/>
            <person name="Wang X."/>
            <person name="Zheng X."/>
            <person name="Niu Y."/>
            <person name="Chen S."/>
            <person name="Feng W."/>
        </authorList>
    </citation>
    <scope>NUCLEOTIDE SEQUENCE [LARGE SCALE GENOMIC DNA]</scope>
    <source>
        <strain evidence="2">DH-2019</strain>
    </source>
</reference>
<name>A0ABR0VYS4_REHGL</name>
<protein>
    <submittedName>
        <fullName evidence="2">Uncharacterized protein</fullName>
    </submittedName>
</protein>